<protein>
    <submittedName>
        <fullName evidence="8">Ni/Fe-hydrogenase 1 B-type cytochrome subunit</fullName>
    </submittedName>
</protein>
<organism evidence="8 9">
    <name type="scientific">Thermanaeromonas toyohensis ToBE</name>
    <dbReference type="NCBI Taxonomy" id="698762"/>
    <lineage>
        <taxon>Bacteria</taxon>
        <taxon>Bacillati</taxon>
        <taxon>Bacillota</taxon>
        <taxon>Clostridia</taxon>
        <taxon>Neomoorellales</taxon>
        <taxon>Neomoorellaceae</taxon>
        <taxon>Thermanaeromonas</taxon>
    </lineage>
</organism>
<evidence type="ECO:0000313" key="8">
    <source>
        <dbReference type="EMBL" id="SMB93114.1"/>
    </source>
</evidence>
<keyword evidence="3 6" id="KW-0812">Transmembrane</keyword>
<feature type="transmembrane region" description="Helical" evidence="6">
    <location>
        <begin position="12"/>
        <end position="34"/>
    </location>
</feature>
<feature type="transmembrane region" description="Helical" evidence="6">
    <location>
        <begin position="114"/>
        <end position="132"/>
    </location>
</feature>
<proteinExistence type="predicted"/>
<keyword evidence="2" id="KW-1003">Cell membrane</keyword>
<dbReference type="GO" id="GO:0020037">
    <property type="term" value="F:heme binding"/>
    <property type="evidence" value="ECO:0007669"/>
    <property type="project" value="TreeGrafter"/>
</dbReference>
<dbReference type="RefSeq" id="WP_084664251.1">
    <property type="nucleotide sequence ID" value="NZ_LT838272.1"/>
</dbReference>
<dbReference type="InterPro" id="IPR011577">
    <property type="entry name" value="Cyt_b561_bac/Ni-Hgenase"/>
</dbReference>
<evidence type="ECO:0000256" key="1">
    <source>
        <dbReference type="ARBA" id="ARBA00004651"/>
    </source>
</evidence>
<feature type="transmembrane region" description="Helical" evidence="6">
    <location>
        <begin position="46"/>
        <end position="65"/>
    </location>
</feature>
<evidence type="ECO:0000256" key="6">
    <source>
        <dbReference type="SAM" id="Phobius"/>
    </source>
</evidence>
<evidence type="ECO:0000256" key="4">
    <source>
        <dbReference type="ARBA" id="ARBA00022989"/>
    </source>
</evidence>
<dbReference type="GO" id="GO:0009055">
    <property type="term" value="F:electron transfer activity"/>
    <property type="evidence" value="ECO:0007669"/>
    <property type="project" value="InterPro"/>
</dbReference>
<dbReference type="Pfam" id="PF01292">
    <property type="entry name" value="Ni_hydr_CYTB"/>
    <property type="match status" value="1"/>
</dbReference>
<dbReference type="SUPFAM" id="SSF81342">
    <property type="entry name" value="Transmembrane di-heme cytochromes"/>
    <property type="match status" value="1"/>
</dbReference>
<feature type="domain" description="Cytochrome b561 bacterial/Ni-hydrogenase" evidence="7">
    <location>
        <begin position="11"/>
        <end position="182"/>
    </location>
</feature>
<evidence type="ECO:0000259" key="7">
    <source>
        <dbReference type="Pfam" id="PF01292"/>
    </source>
</evidence>
<comment type="subcellular location">
    <subcellularLocation>
        <location evidence="1">Cell membrane</location>
        <topology evidence="1">Multi-pass membrane protein</topology>
    </subcellularLocation>
</comment>
<dbReference type="OrthoDB" id="257690at2"/>
<dbReference type="EMBL" id="LT838272">
    <property type="protein sequence ID" value="SMB93114.1"/>
    <property type="molecule type" value="Genomic_DNA"/>
</dbReference>
<dbReference type="GO" id="GO:0022904">
    <property type="term" value="P:respiratory electron transport chain"/>
    <property type="evidence" value="ECO:0007669"/>
    <property type="project" value="InterPro"/>
</dbReference>
<keyword evidence="9" id="KW-1185">Reference proteome</keyword>
<gene>
    <name evidence="8" type="ORF">SAMN00808754_0792</name>
</gene>
<evidence type="ECO:0000256" key="5">
    <source>
        <dbReference type="ARBA" id="ARBA00023136"/>
    </source>
</evidence>
<evidence type="ECO:0000256" key="3">
    <source>
        <dbReference type="ARBA" id="ARBA00022692"/>
    </source>
</evidence>
<dbReference type="STRING" id="698762.SAMN00808754_0792"/>
<dbReference type="InterPro" id="IPR051542">
    <property type="entry name" value="Hydrogenase_cytochrome"/>
</dbReference>
<evidence type="ECO:0000313" key="9">
    <source>
        <dbReference type="Proteomes" id="UP000192569"/>
    </source>
</evidence>
<dbReference type="PANTHER" id="PTHR30485:SF0">
    <property type="entry name" value="NI_FE-HYDROGENASE 1 B-TYPE CYTOCHROME SUBUNIT-RELATED"/>
    <property type="match status" value="1"/>
</dbReference>
<dbReference type="Proteomes" id="UP000192569">
    <property type="component" value="Chromosome I"/>
</dbReference>
<keyword evidence="4 6" id="KW-1133">Transmembrane helix</keyword>
<dbReference type="GO" id="GO:0005886">
    <property type="term" value="C:plasma membrane"/>
    <property type="evidence" value="ECO:0007669"/>
    <property type="project" value="UniProtKB-SubCell"/>
</dbReference>
<dbReference type="InterPro" id="IPR016174">
    <property type="entry name" value="Di-haem_cyt_TM"/>
</dbReference>
<evidence type="ECO:0000256" key="2">
    <source>
        <dbReference type="ARBA" id="ARBA00022475"/>
    </source>
</evidence>
<keyword evidence="5 6" id="KW-0472">Membrane</keyword>
<dbReference type="AlphaFoldDB" id="A0A1W1VJK1"/>
<accession>A0A1W1VJK1</accession>
<dbReference type="Gene3D" id="1.20.950.20">
    <property type="entry name" value="Transmembrane di-heme cytochromes, Chain C"/>
    <property type="match status" value="1"/>
</dbReference>
<feature type="transmembrane region" description="Helical" evidence="6">
    <location>
        <begin position="152"/>
        <end position="172"/>
    </location>
</feature>
<sequence length="204" mass="23379">MEATKRFQGPRSIFHLLHAWSMVFLIITGFILHWPPAGVNLSPIRFLHVTVGIANLVGLIPRIYYAFVGPQRDWREFILSKDDWRRLLCTVKYYFFLPGGCSPPEGTYNPLQKLTYLLIVVFLVVVQSWYGLKLAWPATFAQNESLLLVRSLHYAGTWLILAFLVIHIYLALSESREHLITMLLGITKKFGEVKGAQDIGFGNR</sequence>
<name>A0A1W1VJK1_9FIRM</name>
<reference evidence="8 9" key="1">
    <citation type="submission" date="2017-04" db="EMBL/GenBank/DDBJ databases">
        <authorList>
            <person name="Afonso C.L."/>
            <person name="Miller P.J."/>
            <person name="Scott M.A."/>
            <person name="Spackman E."/>
            <person name="Goraichik I."/>
            <person name="Dimitrov K.M."/>
            <person name="Suarez D.L."/>
            <person name="Swayne D.E."/>
        </authorList>
    </citation>
    <scope>NUCLEOTIDE SEQUENCE [LARGE SCALE GENOMIC DNA]</scope>
    <source>
        <strain evidence="8 9">ToBE</strain>
    </source>
</reference>
<dbReference type="PANTHER" id="PTHR30485">
    <property type="entry name" value="NI/FE-HYDROGENASE 1 B-TYPE CYTOCHROME SUBUNIT"/>
    <property type="match status" value="1"/>
</dbReference>